<accession>A0A0D0AWZ4</accession>
<feature type="region of interest" description="Disordered" evidence="1">
    <location>
        <begin position="69"/>
        <end position="109"/>
    </location>
</feature>
<evidence type="ECO:0000313" key="2">
    <source>
        <dbReference type="EMBL" id="KIK36398.1"/>
    </source>
</evidence>
<reference evidence="2 3" key="1">
    <citation type="submission" date="2014-04" db="EMBL/GenBank/DDBJ databases">
        <authorList>
            <consortium name="DOE Joint Genome Institute"/>
            <person name="Kuo A."/>
            <person name="Ruytinx J."/>
            <person name="Rineau F."/>
            <person name="Colpaert J."/>
            <person name="Kohler A."/>
            <person name="Nagy L.G."/>
            <person name="Floudas D."/>
            <person name="Copeland A."/>
            <person name="Barry K.W."/>
            <person name="Cichocki N."/>
            <person name="Veneault-Fourrey C."/>
            <person name="LaButti K."/>
            <person name="Lindquist E.A."/>
            <person name="Lipzen A."/>
            <person name="Lundell T."/>
            <person name="Morin E."/>
            <person name="Murat C."/>
            <person name="Sun H."/>
            <person name="Tunlid A."/>
            <person name="Henrissat B."/>
            <person name="Grigoriev I.V."/>
            <person name="Hibbett D.S."/>
            <person name="Martin F."/>
            <person name="Nordberg H.P."/>
            <person name="Cantor M.N."/>
            <person name="Hua S.X."/>
        </authorList>
    </citation>
    <scope>NUCLEOTIDE SEQUENCE [LARGE SCALE GENOMIC DNA]</scope>
    <source>
        <strain evidence="2 3">UH-Slu-Lm8-n1</strain>
    </source>
</reference>
<dbReference type="OrthoDB" id="2683163at2759"/>
<dbReference type="Proteomes" id="UP000054485">
    <property type="component" value="Unassembled WGS sequence"/>
</dbReference>
<organism evidence="2 3">
    <name type="scientific">Suillus luteus UH-Slu-Lm8-n1</name>
    <dbReference type="NCBI Taxonomy" id="930992"/>
    <lineage>
        <taxon>Eukaryota</taxon>
        <taxon>Fungi</taxon>
        <taxon>Dikarya</taxon>
        <taxon>Basidiomycota</taxon>
        <taxon>Agaricomycotina</taxon>
        <taxon>Agaricomycetes</taxon>
        <taxon>Agaricomycetidae</taxon>
        <taxon>Boletales</taxon>
        <taxon>Suillineae</taxon>
        <taxon>Suillaceae</taxon>
        <taxon>Suillus</taxon>
    </lineage>
</organism>
<sequence length="216" mass="23918">MSQYAFPSSKSPYSTHQPIVYAPSHSQHGHGGYYETPLRRASSIGHTYTSSPQYGYPTVVQAPQTAQYLSVPSSHHHRSSSHSRHSHSRPRASSHSHHGQGHGHGHGYSTTATYPVTYATSAPVYVDIIVLIQRHTDTVRTRALPILMQAMVIITEVERRQLETAFGSSLEWSLRLALTTIPTETRGTGATTLTVVREMKEDRGNTVAMWTNTAEK</sequence>
<proteinExistence type="predicted"/>
<protein>
    <submittedName>
        <fullName evidence="2">Uncharacterized protein</fullName>
    </submittedName>
</protein>
<dbReference type="InParanoid" id="A0A0D0AWZ4"/>
<evidence type="ECO:0000256" key="1">
    <source>
        <dbReference type="SAM" id="MobiDB-lite"/>
    </source>
</evidence>
<feature type="region of interest" description="Disordered" evidence="1">
    <location>
        <begin position="1"/>
        <end position="37"/>
    </location>
</feature>
<keyword evidence="3" id="KW-1185">Reference proteome</keyword>
<dbReference type="HOGENOM" id="CLU_1278374_0_0_1"/>
<dbReference type="AlphaFoldDB" id="A0A0D0AWZ4"/>
<reference evidence="3" key="2">
    <citation type="submission" date="2015-01" db="EMBL/GenBank/DDBJ databases">
        <title>Evolutionary Origins and Diversification of the Mycorrhizal Mutualists.</title>
        <authorList>
            <consortium name="DOE Joint Genome Institute"/>
            <consortium name="Mycorrhizal Genomics Consortium"/>
            <person name="Kohler A."/>
            <person name="Kuo A."/>
            <person name="Nagy L.G."/>
            <person name="Floudas D."/>
            <person name="Copeland A."/>
            <person name="Barry K.W."/>
            <person name="Cichocki N."/>
            <person name="Veneault-Fourrey C."/>
            <person name="LaButti K."/>
            <person name="Lindquist E.A."/>
            <person name="Lipzen A."/>
            <person name="Lundell T."/>
            <person name="Morin E."/>
            <person name="Murat C."/>
            <person name="Riley R."/>
            <person name="Ohm R."/>
            <person name="Sun H."/>
            <person name="Tunlid A."/>
            <person name="Henrissat B."/>
            <person name="Grigoriev I.V."/>
            <person name="Hibbett D.S."/>
            <person name="Martin F."/>
        </authorList>
    </citation>
    <scope>NUCLEOTIDE SEQUENCE [LARGE SCALE GENOMIC DNA]</scope>
    <source>
        <strain evidence="3">UH-Slu-Lm8-n1</strain>
    </source>
</reference>
<dbReference type="EMBL" id="KN835532">
    <property type="protein sequence ID" value="KIK36398.1"/>
    <property type="molecule type" value="Genomic_DNA"/>
</dbReference>
<feature type="compositionally biased region" description="Polar residues" evidence="1">
    <location>
        <begin position="1"/>
        <end position="17"/>
    </location>
</feature>
<feature type="compositionally biased region" description="Basic residues" evidence="1">
    <location>
        <begin position="74"/>
        <end position="105"/>
    </location>
</feature>
<name>A0A0D0AWZ4_9AGAM</name>
<evidence type="ECO:0000313" key="3">
    <source>
        <dbReference type="Proteomes" id="UP000054485"/>
    </source>
</evidence>
<gene>
    <name evidence="2" type="ORF">CY34DRAFT_16403</name>
</gene>